<evidence type="ECO:0000313" key="2">
    <source>
        <dbReference type="Proteomes" id="UP001057402"/>
    </source>
</evidence>
<name>A0ACB9SI10_9MYRT</name>
<gene>
    <name evidence="1" type="ORF">MLD38_001390</name>
</gene>
<sequence>MADPRASYRSPSTGWATASLPPGIPSPSTDNSPSPSSPEASPPGEPPSPGTFTVTAKPASPAPRRQPPSSGVQAPRRLPFQLPEVQGPAAVAAPHFPAFPTAPAAADPPPLAFPRPGSGKATFLRYSPTTAASPVPPIAPSSPHNLSSGHPFLGRPTPRQQQPEVDLDLPDLASPRHSKSEPSPSTTGVLDLSNPLPDDGESPANPDSYDQTTLPRQRRLSDSSPPRRPGPAAVPTPATSRQLRLNLLPHSQPAPRTPVATGSGDLQLRRASIHDDAGLPGLPMHPLAAATGFLLDPVPTDSTT</sequence>
<proteinExistence type="predicted"/>
<organism evidence="1 2">
    <name type="scientific">Melastoma candidum</name>
    <dbReference type="NCBI Taxonomy" id="119954"/>
    <lineage>
        <taxon>Eukaryota</taxon>
        <taxon>Viridiplantae</taxon>
        <taxon>Streptophyta</taxon>
        <taxon>Embryophyta</taxon>
        <taxon>Tracheophyta</taxon>
        <taxon>Spermatophyta</taxon>
        <taxon>Magnoliopsida</taxon>
        <taxon>eudicotyledons</taxon>
        <taxon>Gunneridae</taxon>
        <taxon>Pentapetalae</taxon>
        <taxon>rosids</taxon>
        <taxon>malvids</taxon>
        <taxon>Myrtales</taxon>
        <taxon>Melastomataceae</taxon>
        <taxon>Melastomatoideae</taxon>
        <taxon>Melastomateae</taxon>
        <taxon>Melastoma</taxon>
    </lineage>
</organism>
<evidence type="ECO:0000313" key="1">
    <source>
        <dbReference type="EMBL" id="KAI4389133.1"/>
    </source>
</evidence>
<reference evidence="2" key="1">
    <citation type="journal article" date="2023" name="Front. Plant Sci.">
        <title>Chromosomal-level genome assembly of Melastoma candidum provides insights into trichome evolution.</title>
        <authorList>
            <person name="Zhong Y."/>
            <person name="Wu W."/>
            <person name="Sun C."/>
            <person name="Zou P."/>
            <person name="Liu Y."/>
            <person name="Dai S."/>
            <person name="Zhou R."/>
        </authorList>
    </citation>
    <scope>NUCLEOTIDE SEQUENCE [LARGE SCALE GENOMIC DNA]</scope>
</reference>
<dbReference type="Proteomes" id="UP001057402">
    <property type="component" value="Chromosome 1"/>
</dbReference>
<comment type="caution">
    <text evidence="1">The sequence shown here is derived from an EMBL/GenBank/DDBJ whole genome shotgun (WGS) entry which is preliminary data.</text>
</comment>
<accession>A0ACB9SI10</accession>
<protein>
    <submittedName>
        <fullName evidence="1">Uncharacterized protein</fullName>
    </submittedName>
</protein>
<dbReference type="EMBL" id="CM042880">
    <property type="protein sequence ID" value="KAI4389133.1"/>
    <property type="molecule type" value="Genomic_DNA"/>
</dbReference>
<keyword evidence="2" id="KW-1185">Reference proteome</keyword>